<reference evidence="2" key="1">
    <citation type="submission" date="2013-10" db="EMBL/GenBank/DDBJ databases">
        <title>Genomic analysis of the causative agents of coccidiosis in chickens.</title>
        <authorList>
            <person name="Reid A.J."/>
            <person name="Blake D."/>
            <person name="Billington K."/>
            <person name="Browne H."/>
            <person name="Dunn M."/>
            <person name="Hung S."/>
            <person name="Kawahara F."/>
            <person name="Miranda-Saavedra D."/>
            <person name="Mourier T."/>
            <person name="Nagra H."/>
            <person name="Otto T.D."/>
            <person name="Rawlings N."/>
            <person name="Sanchez A."/>
            <person name="Sanders M."/>
            <person name="Subramaniam C."/>
            <person name="Tay Y."/>
            <person name="Dear P."/>
            <person name="Doerig C."/>
            <person name="Gruber A."/>
            <person name="Parkinson J."/>
            <person name="Shirley M."/>
            <person name="Wan K.L."/>
            <person name="Berriman M."/>
            <person name="Tomley F."/>
            <person name="Pain A."/>
        </authorList>
    </citation>
    <scope>NUCLEOTIDE SEQUENCE [LARGE SCALE GENOMIC DNA]</scope>
    <source>
        <strain evidence="2">Houghton</strain>
    </source>
</reference>
<dbReference type="AlphaFoldDB" id="U6H2I3"/>
<evidence type="ECO:0000313" key="2">
    <source>
        <dbReference type="EMBL" id="CDI86062.1"/>
    </source>
</evidence>
<feature type="compositionally biased region" description="Gly residues" evidence="1">
    <location>
        <begin position="70"/>
        <end position="87"/>
    </location>
</feature>
<accession>U6H2I3</accession>
<feature type="region of interest" description="Disordered" evidence="1">
    <location>
        <begin position="199"/>
        <end position="225"/>
    </location>
</feature>
<organism evidence="2 3">
    <name type="scientific">Eimeria praecox</name>
    <dbReference type="NCBI Taxonomy" id="51316"/>
    <lineage>
        <taxon>Eukaryota</taxon>
        <taxon>Sar</taxon>
        <taxon>Alveolata</taxon>
        <taxon>Apicomplexa</taxon>
        <taxon>Conoidasida</taxon>
        <taxon>Coccidia</taxon>
        <taxon>Eucoccidiorida</taxon>
        <taxon>Eimeriorina</taxon>
        <taxon>Eimeriidae</taxon>
        <taxon>Eimeria</taxon>
    </lineage>
</organism>
<dbReference type="EMBL" id="HG694714">
    <property type="protein sequence ID" value="CDI86062.1"/>
    <property type="molecule type" value="Genomic_DNA"/>
</dbReference>
<name>U6H2I3_9EIME</name>
<dbReference type="OrthoDB" id="348234at2759"/>
<dbReference type="VEuPathDB" id="ToxoDB:EPH_0018200"/>
<gene>
    <name evidence="2" type="ORF">EPH_0018200</name>
</gene>
<feature type="compositionally biased region" description="Acidic residues" evidence="1">
    <location>
        <begin position="53"/>
        <end position="63"/>
    </location>
</feature>
<feature type="compositionally biased region" description="Basic and acidic residues" evidence="1">
    <location>
        <begin position="207"/>
        <end position="225"/>
    </location>
</feature>
<sequence>MPPKGPSKGGGPQLMESTSRSGDVGAPGGPLGGPSGAPELDDAALERLQQQMLEDEEFADDMPEPSIVNKGGGGPKGEGAPEGGPQGCMGIESDNEASSEDNNEEETETETETETEDLKRLKELGYVLQPHEKILSRAPKKSKKEAAAEDMKTETEEEKPIYDEQGLLDKLQELRYDPPPGLRRVPFIETLAIIAEPPVSSSSVGGKETKETVAADEDLKREALL</sequence>
<protein>
    <submittedName>
        <fullName evidence="2">Uncharacterized protein</fullName>
    </submittedName>
</protein>
<proteinExistence type="predicted"/>
<dbReference type="Proteomes" id="UP000018201">
    <property type="component" value="Unassembled WGS sequence"/>
</dbReference>
<evidence type="ECO:0000313" key="3">
    <source>
        <dbReference type="Proteomes" id="UP000018201"/>
    </source>
</evidence>
<feature type="compositionally biased region" description="Gly residues" evidence="1">
    <location>
        <begin position="25"/>
        <end position="35"/>
    </location>
</feature>
<feature type="compositionally biased region" description="Basic and acidic residues" evidence="1">
    <location>
        <begin position="144"/>
        <end position="162"/>
    </location>
</feature>
<keyword evidence="3" id="KW-1185">Reference proteome</keyword>
<reference evidence="2" key="2">
    <citation type="submission" date="2013-10" db="EMBL/GenBank/DDBJ databases">
        <authorList>
            <person name="Aslett M."/>
        </authorList>
    </citation>
    <scope>NUCLEOTIDE SEQUENCE [LARGE SCALE GENOMIC DNA]</scope>
    <source>
        <strain evidence="2">Houghton</strain>
    </source>
</reference>
<evidence type="ECO:0000256" key="1">
    <source>
        <dbReference type="SAM" id="MobiDB-lite"/>
    </source>
</evidence>
<feature type="region of interest" description="Disordered" evidence="1">
    <location>
        <begin position="1"/>
        <end position="164"/>
    </location>
</feature>
<feature type="compositionally biased region" description="Acidic residues" evidence="1">
    <location>
        <begin position="93"/>
        <end position="115"/>
    </location>
</feature>